<keyword evidence="1 8" id="KW-0245">EGF-like domain</keyword>
<proteinExistence type="predicted"/>
<evidence type="ECO:0000256" key="3">
    <source>
        <dbReference type="ARBA" id="ARBA00022729"/>
    </source>
</evidence>
<evidence type="ECO:0000259" key="11">
    <source>
        <dbReference type="PROSITE" id="PS50234"/>
    </source>
</evidence>
<dbReference type="SUPFAM" id="SSF57196">
    <property type="entry name" value="EGF/Laminin"/>
    <property type="match status" value="1"/>
</dbReference>
<feature type="domain" description="Kazal-like" evidence="12">
    <location>
        <begin position="435"/>
        <end position="482"/>
    </location>
</feature>
<dbReference type="SMART" id="SM00179">
    <property type="entry name" value="EGF_CA"/>
    <property type="match status" value="2"/>
</dbReference>
<dbReference type="InterPro" id="IPR002035">
    <property type="entry name" value="VWF_A"/>
</dbReference>
<reference evidence="13" key="2">
    <citation type="journal article" date="2023" name="Science">
        <title>Genomic signatures of disease resistance in endangered staghorn corals.</title>
        <authorList>
            <person name="Vollmer S.V."/>
            <person name="Selwyn J.D."/>
            <person name="Despard B.A."/>
            <person name="Roesel C.L."/>
        </authorList>
    </citation>
    <scope>NUCLEOTIDE SEQUENCE</scope>
    <source>
        <strain evidence="13">K2</strain>
    </source>
</reference>
<dbReference type="GO" id="GO:0030154">
    <property type="term" value="P:cell differentiation"/>
    <property type="evidence" value="ECO:0007669"/>
    <property type="project" value="TreeGrafter"/>
</dbReference>
<evidence type="ECO:0000313" key="13">
    <source>
        <dbReference type="EMBL" id="KAK2551239.1"/>
    </source>
</evidence>
<dbReference type="Gene3D" id="3.30.60.30">
    <property type="match status" value="6"/>
</dbReference>
<evidence type="ECO:0000256" key="5">
    <source>
        <dbReference type="ARBA" id="ARBA00022900"/>
    </source>
</evidence>
<accession>A0AAD9UV89</accession>
<protein>
    <submittedName>
        <fullName evidence="13">Agrin</fullName>
    </submittedName>
</protein>
<dbReference type="Gene3D" id="2.10.25.10">
    <property type="entry name" value="Laminin"/>
    <property type="match status" value="2"/>
</dbReference>
<dbReference type="CDD" id="cd00054">
    <property type="entry name" value="EGF_CA"/>
    <property type="match status" value="2"/>
</dbReference>
<evidence type="ECO:0000259" key="9">
    <source>
        <dbReference type="PROSITE" id="PS50025"/>
    </source>
</evidence>
<dbReference type="InterPro" id="IPR001881">
    <property type="entry name" value="EGF-like_Ca-bd_dom"/>
</dbReference>
<dbReference type="Proteomes" id="UP001249851">
    <property type="component" value="Unassembled WGS sequence"/>
</dbReference>
<dbReference type="PROSITE" id="PS50026">
    <property type="entry name" value="EGF_3"/>
    <property type="match status" value="2"/>
</dbReference>
<feature type="domain" description="VWFA" evidence="11">
    <location>
        <begin position="903"/>
        <end position="1074"/>
    </location>
</feature>
<evidence type="ECO:0000256" key="1">
    <source>
        <dbReference type="ARBA" id="ARBA00022536"/>
    </source>
</evidence>
<evidence type="ECO:0000256" key="4">
    <source>
        <dbReference type="ARBA" id="ARBA00022737"/>
    </source>
</evidence>
<dbReference type="SUPFAM" id="SSF53300">
    <property type="entry name" value="vWA-like"/>
    <property type="match status" value="1"/>
</dbReference>
<keyword evidence="6 8" id="KW-1015">Disulfide bond</keyword>
<dbReference type="Gene3D" id="3.40.50.410">
    <property type="entry name" value="von Willebrand factor, type A domain"/>
    <property type="match status" value="1"/>
</dbReference>
<dbReference type="InterPro" id="IPR013320">
    <property type="entry name" value="ConA-like_dom_sf"/>
</dbReference>
<keyword evidence="7" id="KW-0325">Glycoprotein</keyword>
<feature type="domain" description="Kazal-like" evidence="12">
    <location>
        <begin position="137"/>
        <end position="185"/>
    </location>
</feature>
<feature type="disulfide bond" evidence="8">
    <location>
        <begin position="886"/>
        <end position="895"/>
    </location>
</feature>
<dbReference type="SMART" id="SM00327">
    <property type="entry name" value="VWA"/>
    <property type="match status" value="1"/>
</dbReference>
<keyword evidence="14" id="KW-1185">Reference proteome</keyword>
<dbReference type="PROSITE" id="PS51465">
    <property type="entry name" value="KAZAL_2"/>
    <property type="match status" value="6"/>
</dbReference>
<dbReference type="CDD" id="cd00104">
    <property type="entry name" value="KAZAL_FS"/>
    <property type="match status" value="6"/>
</dbReference>
<keyword evidence="4" id="KW-0677">Repeat</keyword>
<evidence type="ECO:0000313" key="14">
    <source>
        <dbReference type="Proteomes" id="UP001249851"/>
    </source>
</evidence>
<dbReference type="InterPro" id="IPR000742">
    <property type="entry name" value="EGF"/>
</dbReference>
<feature type="domain" description="Kazal-like" evidence="12">
    <location>
        <begin position="294"/>
        <end position="341"/>
    </location>
</feature>
<dbReference type="InterPro" id="IPR001791">
    <property type="entry name" value="Laminin_G"/>
</dbReference>
<evidence type="ECO:0000256" key="7">
    <source>
        <dbReference type="ARBA" id="ARBA00023180"/>
    </source>
</evidence>
<feature type="domain" description="Kazal-like" evidence="12">
    <location>
        <begin position="365"/>
        <end position="412"/>
    </location>
</feature>
<dbReference type="InterPro" id="IPR036058">
    <property type="entry name" value="Kazal_dom_sf"/>
</dbReference>
<dbReference type="GO" id="GO:0005509">
    <property type="term" value="F:calcium ion binding"/>
    <property type="evidence" value="ECO:0007669"/>
    <property type="project" value="InterPro"/>
</dbReference>
<dbReference type="InterPro" id="IPR002350">
    <property type="entry name" value="Kazal_dom"/>
</dbReference>
<dbReference type="GO" id="GO:0005576">
    <property type="term" value="C:extracellular region"/>
    <property type="evidence" value="ECO:0007669"/>
    <property type="project" value="TreeGrafter"/>
</dbReference>
<feature type="disulfide bond" evidence="8">
    <location>
        <begin position="659"/>
        <end position="668"/>
    </location>
</feature>
<feature type="domain" description="Kazal-like" evidence="12">
    <location>
        <begin position="209"/>
        <end position="256"/>
    </location>
</feature>
<keyword evidence="2" id="KW-0646">Protease inhibitor</keyword>
<dbReference type="PANTHER" id="PTHR10913">
    <property type="entry name" value="FOLLISTATIN-RELATED"/>
    <property type="match status" value="1"/>
</dbReference>
<dbReference type="CDD" id="cd01450">
    <property type="entry name" value="vWFA_subfamily_ECM"/>
    <property type="match status" value="1"/>
</dbReference>
<dbReference type="PROSITE" id="PS50025">
    <property type="entry name" value="LAM_G_DOMAIN"/>
    <property type="match status" value="1"/>
</dbReference>
<dbReference type="SMART" id="SM00282">
    <property type="entry name" value="LamG"/>
    <property type="match status" value="2"/>
</dbReference>
<dbReference type="SUPFAM" id="SSF49899">
    <property type="entry name" value="Concanavalin A-like lectins/glucanases"/>
    <property type="match status" value="2"/>
</dbReference>
<dbReference type="PANTHER" id="PTHR10913:SF45">
    <property type="entry name" value="FOLLISTATIN, ISOFORM A-RELATED"/>
    <property type="match status" value="1"/>
</dbReference>
<dbReference type="Gene3D" id="2.60.120.200">
    <property type="match status" value="2"/>
</dbReference>
<dbReference type="PROSITE" id="PS00022">
    <property type="entry name" value="EGF_1"/>
    <property type="match status" value="2"/>
</dbReference>
<organism evidence="13 14">
    <name type="scientific">Acropora cervicornis</name>
    <name type="common">Staghorn coral</name>
    <dbReference type="NCBI Taxonomy" id="6130"/>
    <lineage>
        <taxon>Eukaryota</taxon>
        <taxon>Metazoa</taxon>
        <taxon>Cnidaria</taxon>
        <taxon>Anthozoa</taxon>
        <taxon>Hexacorallia</taxon>
        <taxon>Scleractinia</taxon>
        <taxon>Astrocoeniina</taxon>
        <taxon>Acroporidae</taxon>
        <taxon>Acropora</taxon>
    </lineage>
</organism>
<dbReference type="EMBL" id="JARQWQ010000100">
    <property type="protein sequence ID" value="KAK2551239.1"/>
    <property type="molecule type" value="Genomic_DNA"/>
</dbReference>
<dbReference type="CDD" id="cd00110">
    <property type="entry name" value="LamG"/>
    <property type="match status" value="1"/>
</dbReference>
<dbReference type="Pfam" id="PF02210">
    <property type="entry name" value="Laminin_G_2"/>
    <property type="match status" value="1"/>
</dbReference>
<reference evidence="13" key="1">
    <citation type="journal article" date="2023" name="G3 (Bethesda)">
        <title>Whole genome assembly and annotation of the endangered Caribbean coral Acropora cervicornis.</title>
        <authorList>
            <person name="Selwyn J.D."/>
            <person name="Vollmer S.V."/>
        </authorList>
    </citation>
    <scope>NUCLEOTIDE SEQUENCE</scope>
    <source>
        <strain evidence="13">K2</strain>
    </source>
</reference>
<evidence type="ECO:0000259" key="10">
    <source>
        <dbReference type="PROSITE" id="PS50026"/>
    </source>
</evidence>
<name>A0AAD9UV89_ACRCE</name>
<feature type="domain" description="Laminin G" evidence="9">
    <location>
        <begin position="677"/>
        <end position="862"/>
    </location>
</feature>
<dbReference type="PROSITE" id="PS50234">
    <property type="entry name" value="VWFA"/>
    <property type="match status" value="1"/>
</dbReference>
<dbReference type="SMART" id="SM00181">
    <property type="entry name" value="EGF"/>
    <property type="match status" value="5"/>
</dbReference>
<dbReference type="Pfam" id="PF00092">
    <property type="entry name" value="VWA"/>
    <property type="match status" value="1"/>
</dbReference>
<dbReference type="InterPro" id="IPR050653">
    <property type="entry name" value="Prot_Inhib_GrowthFact_Antg"/>
</dbReference>
<dbReference type="Pfam" id="PF00008">
    <property type="entry name" value="EGF"/>
    <property type="match status" value="1"/>
</dbReference>
<gene>
    <name evidence="13" type="ORF">P5673_028004</name>
</gene>
<evidence type="ECO:0000256" key="2">
    <source>
        <dbReference type="ARBA" id="ARBA00022690"/>
    </source>
</evidence>
<keyword evidence="3" id="KW-0732">Signal</keyword>
<keyword evidence="5" id="KW-0722">Serine protease inhibitor</keyword>
<dbReference type="Pfam" id="PF07648">
    <property type="entry name" value="Kazal_2"/>
    <property type="match status" value="6"/>
</dbReference>
<feature type="domain" description="EGF-like" evidence="10">
    <location>
        <begin position="633"/>
        <end position="669"/>
    </location>
</feature>
<feature type="domain" description="Kazal-like" evidence="12">
    <location>
        <begin position="20"/>
        <end position="74"/>
    </location>
</feature>
<feature type="domain" description="EGF-like" evidence="10">
    <location>
        <begin position="863"/>
        <end position="896"/>
    </location>
</feature>
<evidence type="ECO:0000259" key="12">
    <source>
        <dbReference type="PROSITE" id="PS51465"/>
    </source>
</evidence>
<evidence type="ECO:0000256" key="6">
    <source>
        <dbReference type="ARBA" id="ARBA00023157"/>
    </source>
</evidence>
<comment type="caution">
    <text evidence="13">The sequence shown here is derived from an EMBL/GenBank/DDBJ whole genome shotgun (WGS) entry which is preliminary data.</text>
</comment>
<dbReference type="AlphaFoldDB" id="A0AAD9UV89"/>
<evidence type="ECO:0000256" key="8">
    <source>
        <dbReference type="PROSITE-ProRule" id="PRU00076"/>
    </source>
</evidence>
<sequence>MKDPCYSKRCPPFAQCVTQFGTFARCVCPTKCSLVYDPICGTDRKSYFNLCALQLKACQSNVIISVAYKGTCGMRHFRVVIFSNLTSSCSVTCKLWPSKSIERCGLVFGDPTTPCSRLTCPPNAMCIVTVDGTAQCACSTPSCSKTSRTICGSNGKTYKNACDMEIESCQRNETIFAQHDGRCKDPCYKGKCEHGAICQRISNTTARCVCGMCHFRYKPVCGSDNRSYLNHCFLRRQSCLLQAPISARFDSQKCFFLFSFNQKNSLSPFSACSVTRCLFGGKCVLLEDGTESCHCPRGCPLSYDPVCGSNKKTYLNRCALNLDRCLTNGTVALAYKGKCFPGCAQTTCLFYSSCVERPNGQAVCVCNDTCVVALDPVCGSNGKTYINECLLRLDACKKRRSLAVLAKGACTPCVLLNCDFYAKCQAELDGSLKCVCPKQCPLSFSPVCGTDRLTYPNQCTLQVQSCRSQTRITVAKMGQCDACTGGNCLRPARRSATHISRRMAFEDVAAGFKGNSFMRYGALSQMKIEGGIQMDIRPISSAIIKSNVRIKINEWNNIRAYRKGINGYLEVNDKRVVGSSPAGLSQLNLDDYMYLGAGFFGSVANLVISGVRYGLVFPGWFTVAAVNVVMNSNKDLCMMKPCYYGGTCRVIENEVKCICPRGFLGDRCEIRANVPYFQGGVIGSASYIQLEPMVLRTDEFAVVLEVRPEHHTGLIMYSELGPDFISLAMLAGKLELRFNLGKGRVVISSDSSLGLNQWHHVEIIRVGLEGMLIVDYGKAQTGIAPGKWLSLNLEGANMYLGGGVSRNRARILRDTGIEVGFQGCIRELETEDEDLRERPLDLMISDGNNRATSRVFHRVKKCGCVDHGCQNEGTCMQRDHDFRCECKNGYTGYQCHIKDFVFDVGFAIDGSGSIDNNEYRLTKDFVLDIIGIFSVSDEGTHIALLEYASEAPIKIYFDDNFDLLNEVKGLKQSKGHTTNIGTGLKQSLAMFDVNNGMRQEVEKLFVFFTDGINTDRDEDLTQYTRQIKSKGITTISVGVGNDTDINELTTIAGSRENVIRLGEFEELKLIVEKLIPKECKGETR</sequence>
<dbReference type="SUPFAM" id="SSF100895">
    <property type="entry name" value="Kazal-type serine protease inhibitors"/>
    <property type="match status" value="6"/>
</dbReference>
<dbReference type="FunFam" id="2.10.25.10:FF:000012">
    <property type="entry name" value="Delta-like protein"/>
    <property type="match status" value="1"/>
</dbReference>
<dbReference type="SMART" id="SM00280">
    <property type="entry name" value="KAZAL"/>
    <property type="match status" value="6"/>
</dbReference>
<dbReference type="PROSITE" id="PS01186">
    <property type="entry name" value="EGF_2"/>
    <property type="match status" value="2"/>
</dbReference>
<comment type="caution">
    <text evidence="8">Lacks conserved residue(s) required for the propagation of feature annotation.</text>
</comment>
<dbReference type="InterPro" id="IPR036465">
    <property type="entry name" value="vWFA_dom_sf"/>
</dbReference>